<gene>
    <name evidence="2" type="ORF">Cvel_9479</name>
</gene>
<sequence>MSKSALQKNTQETVLQLLEDLIGGGKGAFEWKAHVKGVDGDGDGLATSSRKKETAHPLRDELHFTVSFKVNGVFPFSWPFLAKEVCDLAEAEFCRRQLFLPLLGGLLAVQSLFPLEDSLKTANQQTKDGDGATRLQKSVEALRQESVFASLSSSISSESFSRHSSTVSGSMRSSAGGRGPLQRPDHVEPQEGRVDPVLKPFTSLGTPLSSLLESIAPPPAPQPDPAARQVSPAAPQSPSARERRGAASSSTARRGGSALSVRGGQVSSGGREEVNEVPAGAGRGGDAVEGEMGRGDLSRDEEAREEAEEREKRRKLEARLADKRQKDDKGGKKKKTRFI</sequence>
<protein>
    <submittedName>
        <fullName evidence="2">Uncharacterized protein</fullName>
    </submittedName>
</protein>
<organism evidence="2">
    <name type="scientific">Chromera velia CCMP2878</name>
    <dbReference type="NCBI Taxonomy" id="1169474"/>
    <lineage>
        <taxon>Eukaryota</taxon>
        <taxon>Sar</taxon>
        <taxon>Alveolata</taxon>
        <taxon>Colpodellida</taxon>
        <taxon>Chromeraceae</taxon>
        <taxon>Chromera</taxon>
    </lineage>
</organism>
<feature type="compositionally biased region" description="Basic and acidic residues" evidence="1">
    <location>
        <begin position="291"/>
        <end position="311"/>
    </location>
</feature>
<feature type="compositionally biased region" description="Low complexity" evidence="1">
    <location>
        <begin position="246"/>
        <end position="269"/>
    </location>
</feature>
<feature type="region of interest" description="Disordered" evidence="1">
    <location>
        <begin position="160"/>
        <end position="339"/>
    </location>
</feature>
<dbReference type="VEuPathDB" id="CryptoDB:Cvel_9479"/>
<accession>A0A0G4HYE7</accession>
<evidence type="ECO:0000256" key="1">
    <source>
        <dbReference type="SAM" id="MobiDB-lite"/>
    </source>
</evidence>
<evidence type="ECO:0000313" key="2">
    <source>
        <dbReference type="EMBL" id="CEM49561.1"/>
    </source>
</evidence>
<feature type="compositionally biased region" description="Low complexity" evidence="1">
    <location>
        <begin position="160"/>
        <end position="175"/>
    </location>
</feature>
<dbReference type="EMBL" id="CDMZ01004376">
    <property type="protein sequence ID" value="CEM49561.1"/>
    <property type="molecule type" value="Genomic_DNA"/>
</dbReference>
<proteinExistence type="predicted"/>
<feature type="compositionally biased region" description="Polar residues" evidence="1">
    <location>
        <begin position="203"/>
        <end position="212"/>
    </location>
</feature>
<feature type="compositionally biased region" description="Basic and acidic residues" evidence="1">
    <location>
        <begin position="183"/>
        <end position="196"/>
    </location>
</feature>
<dbReference type="AlphaFoldDB" id="A0A0G4HYE7"/>
<name>A0A0G4HYE7_9ALVE</name>
<feature type="compositionally biased region" description="Basic and acidic residues" evidence="1">
    <location>
        <begin position="317"/>
        <end position="330"/>
    </location>
</feature>
<reference evidence="2" key="1">
    <citation type="submission" date="2014-11" db="EMBL/GenBank/DDBJ databases">
        <authorList>
            <person name="Otto D Thomas"/>
            <person name="Naeem Raeece"/>
        </authorList>
    </citation>
    <scope>NUCLEOTIDE SEQUENCE</scope>
</reference>